<feature type="region of interest" description="Disordered" evidence="1">
    <location>
        <begin position="1"/>
        <end position="24"/>
    </location>
</feature>
<dbReference type="AlphaFoldDB" id="F8PR33"/>
<name>F8PR33_SERL3</name>
<accession>F8PR33</accession>
<evidence type="ECO:0000256" key="1">
    <source>
        <dbReference type="SAM" id="MobiDB-lite"/>
    </source>
</evidence>
<dbReference type="HOGENOM" id="CLU_2689330_0_0_1"/>
<evidence type="ECO:0000313" key="2">
    <source>
        <dbReference type="EMBL" id="EGO02324.1"/>
    </source>
</evidence>
<dbReference type="Proteomes" id="UP000008063">
    <property type="component" value="Unassembled WGS sequence"/>
</dbReference>
<protein>
    <submittedName>
        <fullName evidence="2">Uncharacterized protein</fullName>
    </submittedName>
</protein>
<dbReference type="EMBL" id="GL945477">
    <property type="protein sequence ID" value="EGO02324.1"/>
    <property type="molecule type" value="Genomic_DNA"/>
</dbReference>
<dbReference type="InParanoid" id="F8PR33"/>
<feature type="compositionally biased region" description="Acidic residues" evidence="1">
    <location>
        <begin position="10"/>
        <end position="22"/>
    </location>
</feature>
<evidence type="ECO:0000313" key="3">
    <source>
        <dbReference type="Proteomes" id="UP000008063"/>
    </source>
</evidence>
<keyword evidence="3" id="KW-1185">Reference proteome</keyword>
<organism evidence="3">
    <name type="scientific">Serpula lacrymans var. lacrymans (strain S7.3)</name>
    <name type="common">Dry rot fungus</name>
    <dbReference type="NCBI Taxonomy" id="936435"/>
    <lineage>
        <taxon>Eukaryota</taxon>
        <taxon>Fungi</taxon>
        <taxon>Dikarya</taxon>
        <taxon>Basidiomycota</taxon>
        <taxon>Agaricomycotina</taxon>
        <taxon>Agaricomycetes</taxon>
        <taxon>Agaricomycetidae</taxon>
        <taxon>Boletales</taxon>
        <taxon>Coniophorineae</taxon>
        <taxon>Serpulaceae</taxon>
        <taxon>Serpula</taxon>
    </lineage>
</organism>
<reference evidence="3" key="1">
    <citation type="journal article" date="2011" name="Science">
        <title>The plant cell wall-decomposing machinery underlies the functional diversity of forest fungi.</title>
        <authorList>
            <person name="Eastwood D.C."/>
            <person name="Floudas D."/>
            <person name="Binder M."/>
            <person name="Majcherczyk A."/>
            <person name="Schneider P."/>
            <person name="Aerts A."/>
            <person name="Asiegbu F.O."/>
            <person name="Baker S.E."/>
            <person name="Barry K."/>
            <person name="Bendiksby M."/>
            <person name="Blumentritt M."/>
            <person name="Coutinho P.M."/>
            <person name="Cullen D."/>
            <person name="de Vries R.P."/>
            <person name="Gathman A."/>
            <person name="Goodell B."/>
            <person name="Henrissat B."/>
            <person name="Ihrmark K."/>
            <person name="Kauserud H."/>
            <person name="Kohler A."/>
            <person name="LaButti K."/>
            <person name="Lapidus A."/>
            <person name="Lavin J.L."/>
            <person name="Lee Y.-H."/>
            <person name="Lindquist E."/>
            <person name="Lilly W."/>
            <person name="Lucas S."/>
            <person name="Morin E."/>
            <person name="Murat C."/>
            <person name="Oguiza J.A."/>
            <person name="Park J."/>
            <person name="Pisabarro A.G."/>
            <person name="Riley R."/>
            <person name="Rosling A."/>
            <person name="Salamov A."/>
            <person name="Schmidt O."/>
            <person name="Schmutz J."/>
            <person name="Skrede I."/>
            <person name="Stenlid J."/>
            <person name="Wiebenga A."/>
            <person name="Xie X."/>
            <person name="Kuees U."/>
            <person name="Hibbett D.S."/>
            <person name="Hoffmeister D."/>
            <person name="Hoegberg N."/>
            <person name="Martin F."/>
            <person name="Grigoriev I.V."/>
            <person name="Watkinson S.C."/>
        </authorList>
    </citation>
    <scope>NUCLEOTIDE SEQUENCE [LARGE SCALE GENOMIC DNA]</scope>
    <source>
        <strain evidence="3">strain S7.3</strain>
    </source>
</reference>
<proteinExistence type="predicted"/>
<sequence>MVLTEGKEMAEEEPDPLAEEDMFGARWPNNPAKRGWPASSPCSSSYCDEVVLAFVGQQGLLGILRHSVLVNARC</sequence>
<gene>
    <name evidence="2" type="ORF">SERLA73DRAFT_71459</name>
</gene>